<sequence length="290" mass="34063">MSFNRKTDQEYIHSLKAIHRLGRCADYSKNDDTSWDTTILADSNFEVGVWEPVPVEKKRRKRHTAERKPHEPIDNDSIDYNSHLTPPIPNLKPFVERPCRNKHRFDYYENKEEYCLCYVCLIRVDLCDSLPGHMIIVTEHQKPSRLFIVENAAESLFNILKDKMVRHAVPKPLGLSHLKCNYNVVLNFFEYHCRPESVDIGIVLNDYLSARKVNSNLSTEKRLHSVFKAFVYASAAKVMYKHLAKHLTKQELHEKGSLFVKRINKLDPFQFLRMCRTSQSNIAKNFLRHY</sequence>
<reference evidence="3" key="1">
    <citation type="submission" date="2016-11" db="UniProtKB">
        <authorList>
            <consortium name="WormBaseParasite"/>
        </authorList>
    </citation>
    <scope>IDENTIFICATION</scope>
</reference>
<protein>
    <submittedName>
        <fullName evidence="3">Late expression factor-5</fullName>
    </submittedName>
</protein>
<dbReference type="WBParaSite" id="Csp11.Scaffold629.g10177.t1">
    <property type="protein sequence ID" value="Csp11.Scaffold629.g10177.t1"/>
    <property type="gene ID" value="Csp11.Scaffold629.g10177"/>
</dbReference>
<evidence type="ECO:0000256" key="1">
    <source>
        <dbReference type="SAM" id="MobiDB-lite"/>
    </source>
</evidence>
<dbReference type="Proteomes" id="UP000095282">
    <property type="component" value="Unplaced"/>
</dbReference>
<keyword evidence="2" id="KW-1185">Reference proteome</keyword>
<proteinExistence type="predicted"/>
<organism evidence="2 3">
    <name type="scientific">Caenorhabditis tropicalis</name>
    <dbReference type="NCBI Taxonomy" id="1561998"/>
    <lineage>
        <taxon>Eukaryota</taxon>
        <taxon>Metazoa</taxon>
        <taxon>Ecdysozoa</taxon>
        <taxon>Nematoda</taxon>
        <taxon>Chromadorea</taxon>
        <taxon>Rhabditida</taxon>
        <taxon>Rhabditina</taxon>
        <taxon>Rhabditomorpha</taxon>
        <taxon>Rhabditoidea</taxon>
        <taxon>Rhabditidae</taxon>
        <taxon>Peloderinae</taxon>
        <taxon>Caenorhabditis</taxon>
    </lineage>
</organism>
<dbReference type="AlphaFoldDB" id="A0A1I7TNF7"/>
<dbReference type="eggNOG" id="ENOG502TJ61">
    <property type="taxonomic scope" value="Eukaryota"/>
</dbReference>
<evidence type="ECO:0000313" key="2">
    <source>
        <dbReference type="Proteomes" id="UP000095282"/>
    </source>
</evidence>
<feature type="region of interest" description="Disordered" evidence="1">
    <location>
        <begin position="58"/>
        <end position="79"/>
    </location>
</feature>
<accession>A0A1I7TNF7</accession>
<name>A0A1I7TNF7_9PELO</name>
<evidence type="ECO:0000313" key="3">
    <source>
        <dbReference type="WBParaSite" id="Csp11.Scaffold629.g10177.t1"/>
    </source>
</evidence>